<organism evidence="1">
    <name type="scientific">uncultured Caudovirales phage</name>
    <dbReference type="NCBI Taxonomy" id="2100421"/>
    <lineage>
        <taxon>Viruses</taxon>
        <taxon>Duplodnaviria</taxon>
        <taxon>Heunggongvirae</taxon>
        <taxon>Uroviricota</taxon>
        <taxon>Caudoviricetes</taxon>
        <taxon>Peduoviridae</taxon>
        <taxon>Maltschvirus</taxon>
        <taxon>Maltschvirus maltsch</taxon>
    </lineage>
</organism>
<gene>
    <name evidence="1" type="ORF">UFOVP691_25</name>
</gene>
<name>A0A6J5NJN0_9CAUD</name>
<sequence length="78" mass="8752">MATYHGIERLECLSCGFVTDDEETMEMINDGEEPCQCGSSFWHWSMVDGERAVTSGYDMPNGGFCASRGRYRLQDGVK</sequence>
<evidence type="ECO:0000313" key="1">
    <source>
        <dbReference type="EMBL" id="CAB4157445.1"/>
    </source>
</evidence>
<reference evidence="1" key="1">
    <citation type="submission" date="2020-04" db="EMBL/GenBank/DDBJ databases">
        <authorList>
            <person name="Chiriac C."/>
            <person name="Salcher M."/>
            <person name="Ghai R."/>
            <person name="Kavagutti S V."/>
        </authorList>
    </citation>
    <scope>NUCLEOTIDE SEQUENCE</scope>
</reference>
<dbReference type="EMBL" id="LR796663">
    <property type="protein sequence ID" value="CAB4157445.1"/>
    <property type="molecule type" value="Genomic_DNA"/>
</dbReference>
<protein>
    <submittedName>
        <fullName evidence="1">Uncharacterized protein</fullName>
    </submittedName>
</protein>
<proteinExistence type="predicted"/>
<accession>A0A6J5NJN0</accession>